<dbReference type="EMBL" id="FSQT01000001">
    <property type="protein sequence ID" value="SIM83642.1"/>
    <property type="molecule type" value="Genomic_DNA"/>
</dbReference>
<dbReference type="STRING" id="709881.SAMN04489832_2394"/>
<dbReference type="AlphaFoldDB" id="A0A1N5WEJ6"/>
<organism evidence="2 3">
    <name type="scientific">Micromonospora cremea</name>
    <dbReference type="NCBI Taxonomy" id="709881"/>
    <lineage>
        <taxon>Bacteria</taxon>
        <taxon>Bacillati</taxon>
        <taxon>Actinomycetota</taxon>
        <taxon>Actinomycetes</taxon>
        <taxon>Micromonosporales</taxon>
        <taxon>Micromonosporaceae</taxon>
        <taxon>Micromonospora</taxon>
    </lineage>
</organism>
<evidence type="ECO:0000313" key="3">
    <source>
        <dbReference type="Proteomes" id="UP000185124"/>
    </source>
</evidence>
<accession>A0A1N5WEJ6</accession>
<dbReference type="Proteomes" id="UP000185124">
    <property type="component" value="Unassembled WGS sequence"/>
</dbReference>
<feature type="region of interest" description="Disordered" evidence="1">
    <location>
        <begin position="79"/>
        <end position="215"/>
    </location>
</feature>
<evidence type="ECO:0000313" key="2">
    <source>
        <dbReference type="EMBL" id="SIM83642.1"/>
    </source>
</evidence>
<proteinExistence type="predicted"/>
<name>A0A1N5WEJ6_9ACTN</name>
<keyword evidence="3" id="KW-1185">Reference proteome</keyword>
<reference evidence="3" key="1">
    <citation type="submission" date="2016-12" db="EMBL/GenBank/DDBJ databases">
        <authorList>
            <person name="Varghese N."/>
            <person name="Submissions S."/>
        </authorList>
    </citation>
    <scope>NUCLEOTIDE SEQUENCE [LARGE SCALE GENOMIC DNA]</scope>
    <source>
        <strain evidence="3">DSM 45599</strain>
    </source>
</reference>
<feature type="compositionally biased region" description="Basic and acidic residues" evidence="1">
    <location>
        <begin position="108"/>
        <end position="138"/>
    </location>
</feature>
<protein>
    <submittedName>
        <fullName evidence="2">Uncharacterized protein</fullName>
    </submittedName>
</protein>
<feature type="compositionally biased region" description="Basic and acidic residues" evidence="1">
    <location>
        <begin position="174"/>
        <end position="183"/>
    </location>
</feature>
<feature type="compositionally biased region" description="Low complexity" evidence="1">
    <location>
        <begin position="79"/>
        <end position="94"/>
    </location>
</feature>
<sequence length="242" mass="26392">MARADTRGVPGPTDTRIEAVGVLRPDTLATTIKGYEWQPAPPKWDAPLSAKLRPFLPTDGTWQVSEQYAADVRTCGRHSTTATSTSMPAAARSSCRSSTVDPTGIAPGREHSAAVEARHAADRAEPADGRPCRVRHGDLVILPRGRIPGAERRHLSRPHRTTGGGGLHRRPAEHRRVLYEGRAGRSRHPAHLRPGPDSPRTLNRTPHHSTPDSTPIKRAWELPCLAAVGGVLYGQRRSYLAW</sequence>
<evidence type="ECO:0000256" key="1">
    <source>
        <dbReference type="SAM" id="MobiDB-lite"/>
    </source>
</evidence>
<gene>
    <name evidence="2" type="ORF">SAMN04489832_2394</name>
</gene>